<dbReference type="AlphaFoldDB" id="A0A0A9EIB2"/>
<evidence type="ECO:0000313" key="1">
    <source>
        <dbReference type="EMBL" id="JAE00475.1"/>
    </source>
</evidence>
<protein>
    <submittedName>
        <fullName evidence="1">Uncharacterized protein</fullName>
    </submittedName>
</protein>
<name>A0A0A9EIB2_ARUDO</name>
<proteinExistence type="predicted"/>
<dbReference type="EMBL" id="GBRH01197421">
    <property type="protein sequence ID" value="JAE00475.1"/>
    <property type="molecule type" value="Transcribed_RNA"/>
</dbReference>
<reference evidence="1" key="2">
    <citation type="journal article" date="2015" name="Data Brief">
        <title>Shoot transcriptome of the giant reed, Arundo donax.</title>
        <authorList>
            <person name="Barrero R.A."/>
            <person name="Guerrero F.D."/>
            <person name="Moolhuijzen P."/>
            <person name="Goolsby J.A."/>
            <person name="Tidwell J."/>
            <person name="Bellgard S.E."/>
            <person name="Bellgard M.I."/>
        </authorList>
    </citation>
    <scope>NUCLEOTIDE SEQUENCE</scope>
    <source>
        <tissue evidence="1">Shoot tissue taken approximately 20 cm above the soil surface</tissue>
    </source>
</reference>
<accession>A0A0A9EIB2</accession>
<organism evidence="1">
    <name type="scientific">Arundo donax</name>
    <name type="common">Giant reed</name>
    <name type="synonym">Donax arundinaceus</name>
    <dbReference type="NCBI Taxonomy" id="35708"/>
    <lineage>
        <taxon>Eukaryota</taxon>
        <taxon>Viridiplantae</taxon>
        <taxon>Streptophyta</taxon>
        <taxon>Embryophyta</taxon>
        <taxon>Tracheophyta</taxon>
        <taxon>Spermatophyta</taxon>
        <taxon>Magnoliopsida</taxon>
        <taxon>Liliopsida</taxon>
        <taxon>Poales</taxon>
        <taxon>Poaceae</taxon>
        <taxon>PACMAD clade</taxon>
        <taxon>Arundinoideae</taxon>
        <taxon>Arundineae</taxon>
        <taxon>Arundo</taxon>
    </lineage>
</organism>
<reference evidence="1" key="1">
    <citation type="submission" date="2014-09" db="EMBL/GenBank/DDBJ databases">
        <authorList>
            <person name="Magalhaes I.L.F."/>
            <person name="Oliveira U."/>
            <person name="Santos F.R."/>
            <person name="Vidigal T.H.D.A."/>
            <person name="Brescovit A.D."/>
            <person name="Santos A.J."/>
        </authorList>
    </citation>
    <scope>NUCLEOTIDE SEQUENCE</scope>
    <source>
        <tissue evidence="1">Shoot tissue taken approximately 20 cm above the soil surface</tissue>
    </source>
</reference>
<sequence>MNWERLGRGIYRLFLDVTAWRIQILDVQE</sequence>